<keyword evidence="2" id="KW-1185">Reference proteome</keyword>
<dbReference type="InParanoid" id="A0A251TSV4"/>
<gene>
    <name evidence="1" type="ORF">HannXRQ_Chr09g0242421</name>
</gene>
<sequence length="84" mass="9538">MALEFNRVALDVTGERSLIREKVVMLVNVSSVMPCDMLQAWCFLFGLNRDIGRDRGEHRVSVRCHSGSKPSRLHVKRANISVNQ</sequence>
<dbReference type="EMBL" id="CM007898">
    <property type="protein sequence ID" value="OTG13813.1"/>
    <property type="molecule type" value="Genomic_DNA"/>
</dbReference>
<accession>A0A251TSV4</accession>
<dbReference type="AlphaFoldDB" id="A0A251TSV4"/>
<name>A0A251TSV4_HELAN</name>
<evidence type="ECO:0000313" key="2">
    <source>
        <dbReference type="Proteomes" id="UP000215914"/>
    </source>
</evidence>
<protein>
    <submittedName>
        <fullName evidence="1">Uncharacterized protein</fullName>
    </submittedName>
</protein>
<dbReference type="Proteomes" id="UP000215914">
    <property type="component" value="Chromosome 9"/>
</dbReference>
<evidence type="ECO:0000313" key="1">
    <source>
        <dbReference type="EMBL" id="OTG13813.1"/>
    </source>
</evidence>
<reference evidence="2" key="1">
    <citation type="journal article" date="2017" name="Nature">
        <title>The sunflower genome provides insights into oil metabolism, flowering and Asterid evolution.</title>
        <authorList>
            <person name="Badouin H."/>
            <person name="Gouzy J."/>
            <person name="Grassa C.J."/>
            <person name="Murat F."/>
            <person name="Staton S.E."/>
            <person name="Cottret L."/>
            <person name="Lelandais-Briere C."/>
            <person name="Owens G.L."/>
            <person name="Carrere S."/>
            <person name="Mayjonade B."/>
            <person name="Legrand L."/>
            <person name="Gill N."/>
            <person name="Kane N.C."/>
            <person name="Bowers J.E."/>
            <person name="Hubner S."/>
            <person name="Bellec A."/>
            <person name="Berard A."/>
            <person name="Berges H."/>
            <person name="Blanchet N."/>
            <person name="Boniface M.C."/>
            <person name="Brunel D."/>
            <person name="Catrice O."/>
            <person name="Chaidir N."/>
            <person name="Claudel C."/>
            <person name="Donnadieu C."/>
            <person name="Faraut T."/>
            <person name="Fievet G."/>
            <person name="Helmstetter N."/>
            <person name="King M."/>
            <person name="Knapp S.J."/>
            <person name="Lai Z."/>
            <person name="Le Paslier M.C."/>
            <person name="Lippi Y."/>
            <person name="Lorenzon L."/>
            <person name="Mandel J.R."/>
            <person name="Marage G."/>
            <person name="Marchand G."/>
            <person name="Marquand E."/>
            <person name="Bret-Mestries E."/>
            <person name="Morien E."/>
            <person name="Nambeesan S."/>
            <person name="Nguyen T."/>
            <person name="Pegot-Espagnet P."/>
            <person name="Pouilly N."/>
            <person name="Raftis F."/>
            <person name="Sallet E."/>
            <person name="Schiex T."/>
            <person name="Thomas J."/>
            <person name="Vandecasteele C."/>
            <person name="Vares D."/>
            <person name="Vear F."/>
            <person name="Vautrin S."/>
            <person name="Crespi M."/>
            <person name="Mangin B."/>
            <person name="Burke J.M."/>
            <person name="Salse J."/>
            <person name="Munos S."/>
            <person name="Vincourt P."/>
            <person name="Rieseberg L.H."/>
            <person name="Langlade N.B."/>
        </authorList>
    </citation>
    <scope>NUCLEOTIDE SEQUENCE [LARGE SCALE GENOMIC DNA]</scope>
    <source>
        <strain evidence="2">cv. SF193</strain>
    </source>
</reference>
<proteinExistence type="predicted"/>
<organism evidence="1 2">
    <name type="scientific">Helianthus annuus</name>
    <name type="common">Common sunflower</name>
    <dbReference type="NCBI Taxonomy" id="4232"/>
    <lineage>
        <taxon>Eukaryota</taxon>
        <taxon>Viridiplantae</taxon>
        <taxon>Streptophyta</taxon>
        <taxon>Embryophyta</taxon>
        <taxon>Tracheophyta</taxon>
        <taxon>Spermatophyta</taxon>
        <taxon>Magnoliopsida</taxon>
        <taxon>eudicotyledons</taxon>
        <taxon>Gunneridae</taxon>
        <taxon>Pentapetalae</taxon>
        <taxon>asterids</taxon>
        <taxon>campanulids</taxon>
        <taxon>Asterales</taxon>
        <taxon>Asteraceae</taxon>
        <taxon>Asteroideae</taxon>
        <taxon>Heliantheae alliance</taxon>
        <taxon>Heliantheae</taxon>
        <taxon>Helianthus</taxon>
    </lineage>
</organism>